<dbReference type="Pfam" id="PF12704">
    <property type="entry name" value="MacB_PCD"/>
    <property type="match status" value="1"/>
</dbReference>
<evidence type="ECO:0000256" key="4">
    <source>
        <dbReference type="ARBA" id="ARBA00022989"/>
    </source>
</evidence>
<evidence type="ECO:0000256" key="7">
    <source>
        <dbReference type="SAM" id="Phobius"/>
    </source>
</evidence>
<reference evidence="10" key="1">
    <citation type="journal article" date="2018" name="Int. J. Syst. Evol. Microbiol.">
        <title>Carboxylicivirga sediminis sp. nov., isolated from coastal sediment.</title>
        <authorList>
            <person name="Wang F.Q."/>
            <person name="Ren L.H."/>
            <person name="Zou R.J."/>
            <person name="Sun Y.Z."/>
            <person name="Liu X.J."/>
            <person name="Jiang F."/>
            <person name="Liu L.J."/>
        </authorList>
    </citation>
    <scope>NUCLEOTIDE SEQUENCE</scope>
    <source>
        <strain evidence="10">JR1</strain>
    </source>
</reference>
<sequence length="416" mass="46617">MIDYLQEIFSTLKQNKLRAIMTGFSVAWGIFMLIILLGSGKGLENGMEFNFRGTSKNALWIWSRRTQVAHDGLKAGRRINFTVADGEMLKRKFEDDMDNFSGRFHLWGDFGVTYKNEYGDFRIEGVMPEFKKIQLVDIQQGRYINEIDVKQFRKSVIISEPVQKHLFKDEDPMGKYIRISGVPFMVVGTFVDPEDKDRKQLYMPLTTTQRVFNGNNRLTEMAISTNATSVAENKRIEDEVRNTLMERHRVAPDDQQAIGIWNTLESFKQAQGVFAGIRMFVWVIGIMTIIAGIVGVSNIMIILVKERTKEIGIRKAIGASPFSIIRLVLSESVLITALAGFFGLVAGMGLLAGVSAILQQIATQNQDVQRAFFNPSADLGVALWALAILVTAGLIAGYIPARKASAIRPIEALHDE</sequence>
<keyword evidence="5 7" id="KW-0472">Membrane</keyword>
<dbReference type="Proteomes" id="UP000679220">
    <property type="component" value="Unassembled WGS sequence"/>
</dbReference>
<comment type="subcellular location">
    <subcellularLocation>
        <location evidence="1">Cell membrane</location>
        <topology evidence="1">Multi-pass membrane protein</topology>
    </subcellularLocation>
</comment>
<feature type="domain" description="ABC3 transporter permease C-terminal" evidence="8">
    <location>
        <begin position="283"/>
        <end position="406"/>
    </location>
</feature>
<keyword evidence="11" id="KW-1185">Reference proteome</keyword>
<feature type="domain" description="MacB-like periplasmic core" evidence="9">
    <location>
        <begin position="21"/>
        <end position="241"/>
    </location>
</feature>
<proteinExistence type="inferred from homology"/>
<evidence type="ECO:0000256" key="2">
    <source>
        <dbReference type="ARBA" id="ARBA00022475"/>
    </source>
</evidence>
<dbReference type="EMBL" id="JAGTAR010000042">
    <property type="protein sequence ID" value="MBR8537858.1"/>
    <property type="molecule type" value="Genomic_DNA"/>
</dbReference>
<evidence type="ECO:0000256" key="6">
    <source>
        <dbReference type="ARBA" id="ARBA00038076"/>
    </source>
</evidence>
<dbReference type="AlphaFoldDB" id="A0A941F6X0"/>
<evidence type="ECO:0000256" key="5">
    <source>
        <dbReference type="ARBA" id="ARBA00023136"/>
    </source>
</evidence>
<feature type="transmembrane region" description="Helical" evidence="7">
    <location>
        <begin position="381"/>
        <end position="399"/>
    </location>
</feature>
<keyword evidence="4 7" id="KW-1133">Transmembrane helix</keyword>
<dbReference type="InterPro" id="IPR003838">
    <property type="entry name" value="ABC3_permease_C"/>
</dbReference>
<evidence type="ECO:0000259" key="8">
    <source>
        <dbReference type="Pfam" id="PF02687"/>
    </source>
</evidence>
<feature type="transmembrane region" description="Helical" evidence="7">
    <location>
        <begin position="279"/>
        <end position="304"/>
    </location>
</feature>
<feature type="transmembrane region" description="Helical" evidence="7">
    <location>
        <begin position="20"/>
        <end position="40"/>
    </location>
</feature>
<dbReference type="InterPro" id="IPR050250">
    <property type="entry name" value="Macrolide_Exporter_MacB"/>
</dbReference>
<evidence type="ECO:0000256" key="3">
    <source>
        <dbReference type="ARBA" id="ARBA00022692"/>
    </source>
</evidence>
<feature type="transmembrane region" description="Helical" evidence="7">
    <location>
        <begin position="333"/>
        <end position="361"/>
    </location>
</feature>
<organism evidence="10 11">
    <name type="scientific">Carboxylicivirga sediminis</name>
    <dbReference type="NCBI Taxonomy" id="2006564"/>
    <lineage>
        <taxon>Bacteria</taxon>
        <taxon>Pseudomonadati</taxon>
        <taxon>Bacteroidota</taxon>
        <taxon>Bacteroidia</taxon>
        <taxon>Marinilabiliales</taxon>
        <taxon>Marinilabiliaceae</taxon>
        <taxon>Carboxylicivirga</taxon>
    </lineage>
</organism>
<keyword evidence="2" id="KW-1003">Cell membrane</keyword>
<dbReference type="PANTHER" id="PTHR30572:SF4">
    <property type="entry name" value="ABC TRANSPORTER PERMEASE YTRF"/>
    <property type="match status" value="1"/>
</dbReference>
<evidence type="ECO:0000313" key="10">
    <source>
        <dbReference type="EMBL" id="MBR8537858.1"/>
    </source>
</evidence>
<keyword evidence="3 7" id="KW-0812">Transmembrane</keyword>
<dbReference type="InterPro" id="IPR025857">
    <property type="entry name" value="MacB_PCD"/>
</dbReference>
<accession>A0A941F6X0</accession>
<comment type="caution">
    <text evidence="10">The sequence shown here is derived from an EMBL/GenBank/DDBJ whole genome shotgun (WGS) entry which is preliminary data.</text>
</comment>
<gene>
    <name evidence="10" type="ORF">KDU71_19965</name>
</gene>
<dbReference type="Pfam" id="PF02687">
    <property type="entry name" value="FtsX"/>
    <property type="match status" value="1"/>
</dbReference>
<dbReference type="RefSeq" id="WP_212192883.1">
    <property type="nucleotide sequence ID" value="NZ_JAGTAR010000042.1"/>
</dbReference>
<comment type="similarity">
    <text evidence="6">Belongs to the ABC-4 integral membrane protein family.</text>
</comment>
<dbReference type="GO" id="GO:0022857">
    <property type="term" value="F:transmembrane transporter activity"/>
    <property type="evidence" value="ECO:0007669"/>
    <property type="project" value="TreeGrafter"/>
</dbReference>
<dbReference type="GO" id="GO:0005886">
    <property type="term" value="C:plasma membrane"/>
    <property type="evidence" value="ECO:0007669"/>
    <property type="project" value="UniProtKB-SubCell"/>
</dbReference>
<dbReference type="PANTHER" id="PTHR30572">
    <property type="entry name" value="MEMBRANE COMPONENT OF TRANSPORTER-RELATED"/>
    <property type="match status" value="1"/>
</dbReference>
<evidence type="ECO:0000313" key="11">
    <source>
        <dbReference type="Proteomes" id="UP000679220"/>
    </source>
</evidence>
<name>A0A941F6X0_9BACT</name>
<protein>
    <submittedName>
        <fullName evidence="10">ABC transporter permease</fullName>
    </submittedName>
</protein>
<reference evidence="10" key="2">
    <citation type="submission" date="2021-04" db="EMBL/GenBank/DDBJ databases">
        <authorList>
            <person name="Zhang T."/>
            <person name="Zhang Y."/>
            <person name="Lu D."/>
            <person name="Zuo D."/>
            <person name="Du Z."/>
        </authorList>
    </citation>
    <scope>NUCLEOTIDE SEQUENCE</scope>
    <source>
        <strain evidence="10">JR1</strain>
    </source>
</reference>
<evidence type="ECO:0000256" key="1">
    <source>
        <dbReference type="ARBA" id="ARBA00004651"/>
    </source>
</evidence>
<evidence type="ECO:0000259" key="9">
    <source>
        <dbReference type="Pfam" id="PF12704"/>
    </source>
</evidence>